<dbReference type="PANTHER" id="PTHR43664">
    <property type="entry name" value="MONOAMINE OXIDASE-RELATED"/>
    <property type="match status" value="1"/>
</dbReference>
<evidence type="ECO:0000256" key="1">
    <source>
        <dbReference type="ARBA" id="ARBA00005254"/>
    </source>
</evidence>
<dbReference type="Pfam" id="PF01575">
    <property type="entry name" value="MaoC_dehydratas"/>
    <property type="match status" value="1"/>
</dbReference>
<keyword evidence="4" id="KW-1185">Reference proteome</keyword>
<gene>
    <name evidence="3" type="ORF">PU560_12230</name>
</gene>
<dbReference type="Proteomes" id="UP001165561">
    <property type="component" value="Unassembled WGS sequence"/>
</dbReference>
<dbReference type="CDD" id="cd03441">
    <property type="entry name" value="R_hydratase_like"/>
    <property type="match status" value="1"/>
</dbReference>
<name>A0ABT5TYT5_9MICO</name>
<dbReference type="InterPro" id="IPR052342">
    <property type="entry name" value="MCH/BMMD"/>
</dbReference>
<organism evidence="3 4">
    <name type="scientific">Georgenia halotolerans</name>
    <dbReference type="NCBI Taxonomy" id="3028317"/>
    <lineage>
        <taxon>Bacteria</taxon>
        <taxon>Bacillati</taxon>
        <taxon>Actinomycetota</taxon>
        <taxon>Actinomycetes</taxon>
        <taxon>Micrococcales</taxon>
        <taxon>Bogoriellaceae</taxon>
        <taxon>Georgenia</taxon>
    </lineage>
</organism>
<reference evidence="3" key="1">
    <citation type="submission" date="2023-02" db="EMBL/GenBank/DDBJ databases">
        <title>Georgenia sp.10Sc9-8, isolated from a soil sample collected from the Taklamakan desert.</title>
        <authorList>
            <person name="Liu S."/>
        </authorList>
    </citation>
    <scope>NUCLEOTIDE SEQUENCE</scope>
    <source>
        <strain evidence="3">10Sc9-8</strain>
    </source>
</reference>
<dbReference type="PANTHER" id="PTHR43664:SF1">
    <property type="entry name" value="BETA-METHYLMALYL-COA DEHYDRATASE"/>
    <property type="match status" value="1"/>
</dbReference>
<dbReference type="InterPro" id="IPR029069">
    <property type="entry name" value="HotDog_dom_sf"/>
</dbReference>
<dbReference type="InterPro" id="IPR002539">
    <property type="entry name" value="MaoC-like_dom"/>
</dbReference>
<proteinExistence type="inferred from homology"/>
<protein>
    <submittedName>
        <fullName evidence="3">MaoC family dehydratase</fullName>
    </submittedName>
</protein>
<dbReference type="Gene3D" id="3.10.129.10">
    <property type="entry name" value="Hotdog Thioesterase"/>
    <property type="match status" value="1"/>
</dbReference>
<dbReference type="SUPFAM" id="SSF54637">
    <property type="entry name" value="Thioesterase/thiol ester dehydrase-isomerase"/>
    <property type="match status" value="1"/>
</dbReference>
<dbReference type="EMBL" id="JARACI010001066">
    <property type="protein sequence ID" value="MDD9207227.1"/>
    <property type="molecule type" value="Genomic_DNA"/>
</dbReference>
<evidence type="ECO:0000313" key="3">
    <source>
        <dbReference type="EMBL" id="MDD9207227.1"/>
    </source>
</evidence>
<evidence type="ECO:0000313" key="4">
    <source>
        <dbReference type="Proteomes" id="UP001165561"/>
    </source>
</evidence>
<feature type="domain" description="MaoC-like" evidence="2">
    <location>
        <begin position="18"/>
        <end position="112"/>
    </location>
</feature>
<comment type="similarity">
    <text evidence="1">Belongs to the enoyl-CoA hydratase/isomerase family.</text>
</comment>
<accession>A0ABT5TYT5</accession>
<comment type="caution">
    <text evidence="3">The sequence shown here is derived from an EMBL/GenBank/DDBJ whole genome shotgun (WGS) entry which is preliminary data.</text>
</comment>
<sequence length="143" mass="15754">MDGYDFDSLTVGERFANGGITVTETHLVMACSVFGDSSPLHLSRSFAMKAGYRDRIVPGIMTAALTLGPISRIAGQWGVTHFGDEIEYLAPVYIGDELTFFCEVEGKERKTKWGLVNYLAWAENSEGTAVLKARAAIAHRYRD</sequence>
<evidence type="ECO:0000259" key="2">
    <source>
        <dbReference type="Pfam" id="PF01575"/>
    </source>
</evidence>